<organism evidence="1">
    <name type="scientific">Anguilla anguilla</name>
    <name type="common">European freshwater eel</name>
    <name type="synonym">Muraena anguilla</name>
    <dbReference type="NCBI Taxonomy" id="7936"/>
    <lineage>
        <taxon>Eukaryota</taxon>
        <taxon>Metazoa</taxon>
        <taxon>Chordata</taxon>
        <taxon>Craniata</taxon>
        <taxon>Vertebrata</taxon>
        <taxon>Euteleostomi</taxon>
        <taxon>Actinopterygii</taxon>
        <taxon>Neopterygii</taxon>
        <taxon>Teleostei</taxon>
        <taxon>Anguilliformes</taxon>
        <taxon>Anguillidae</taxon>
        <taxon>Anguilla</taxon>
    </lineage>
</organism>
<accession>A0A0E9XB99</accession>
<name>A0A0E9XB99_ANGAN</name>
<reference evidence="1" key="1">
    <citation type="submission" date="2014-11" db="EMBL/GenBank/DDBJ databases">
        <authorList>
            <person name="Amaro Gonzalez C."/>
        </authorList>
    </citation>
    <scope>NUCLEOTIDE SEQUENCE</scope>
</reference>
<proteinExistence type="predicted"/>
<sequence length="73" mass="8689">MCMYVCACTVLTVLSVNNNVFCNVFLCITVTYKCSRSRVWQYHRALQSEVYSGRCSDEDYVLYYLMYIMYFTI</sequence>
<dbReference type="AlphaFoldDB" id="A0A0E9XB99"/>
<evidence type="ECO:0000313" key="1">
    <source>
        <dbReference type="EMBL" id="JAH99899.1"/>
    </source>
</evidence>
<dbReference type="EMBL" id="GBXM01008678">
    <property type="protein sequence ID" value="JAH99899.1"/>
    <property type="molecule type" value="Transcribed_RNA"/>
</dbReference>
<reference evidence="1" key="2">
    <citation type="journal article" date="2015" name="Fish Shellfish Immunol.">
        <title>Early steps in the European eel (Anguilla anguilla)-Vibrio vulnificus interaction in the gills: Role of the RtxA13 toxin.</title>
        <authorList>
            <person name="Callol A."/>
            <person name="Pajuelo D."/>
            <person name="Ebbesson L."/>
            <person name="Teles M."/>
            <person name="MacKenzie S."/>
            <person name="Amaro C."/>
        </authorList>
    </citation>
    <scope>NUCLEOTIDE SEQUENCE</scope>
</reference>
<protein>
    <submittedName>
        <fullName evidence="1">Uncharacterized protein</fullName>
    </submittedName>
</protein>